<dbReference type="GO" id="GO:0009116">
    <property type="term" value="P:nucleoside metabolic process"/>
    <property type="evidence" value="ECO:0007669"/>
    <property type="project" value="InterPro"/>
</dbReference>
<dbReference type="InterPro" id="IPR053137">
    <property type="entry name" value="NLR-like"/>
</dbReference>
<dbReference type="PROSITE" id="PS50297">
    <property type="entry name" value="ANK_REP_REGION"/>
    <property type="match status" value="2"/>
</dbReference>
<dbReference type="EMBL" id="MU853247">
    <property type="protein sequence ID" value="KAK4119595.1"/>
    <property type="molecule type" value="Genomic_DNA"/>
</dbReference>
<feature type="repeat" description="ANK" evidence="2">
    <location>
        <begin position="915"/>
        <end position="947"/>
    </location>
</feature>
<dbReference type="SUPFAM" id="SSF52540">
    <property type="entry name" value="P-loop containing nucleoside triphosphate hydrolases"/>
    <property type="match status" value="1"/>
</dbReference>
<feature type="non-terminal residue" evidence="4">
    <location>
        <position position="973"/>
    </location>
</feature>
<dbReference type="InterPro" id="IPR035994">
    <property type="entry name" value="Nucleoside_phosphorylase_sf"/>
</dbReference>
<dbReference type="AlphaFoldDB" id="A0AAN6TRW8"/>
<organism evidence="4 5">
    <name type="scientific">Parathielavia appendiculata</name>
    <dbReference type="NCBI Taxonomy" id="2587402"/>
    <lineage>
        <taxon>Eukaryota</taxon>
        <taxon>Fungi</taxon>
        <taxon>Dikarya</taxon>
        <taxon>Ascomycota</taxon>
        <taxon>Pezizomycotina</taxon>
        <taxon>Sordariomycetes</taxon>
        <taxon>Sordariomycetidae</taxon>
        <taxon>Sordariales</taxon>
        <taxon>Chaetomiaceae</taxon>
        <taxon>Parathielavia</taxon>
    </lineage>
</organism>
<feature type="repeat" description="ANK" evidence="2">
    <location>
        <begin position="948"/>
        <end position="973"/>
    </location>
</feature>
<dbReference type="InterPro" id="IPR027417">
    <property type="entry name" value="P-loop_NTPase"/>
</dbReference>
<keyword evidence="1" id="KW-0677">Repeat</keyword>
<evidence type="ECO:0000256" key="2">
    <source>
        <dbReference type="PROSITE-ProRule" id="PRU00023"/>
    </source>
</evidence>
<protein>
    <submittedName>
        <fullName evidence="4">Pfs, NACHT and ankyrin domain protein</fullName>
    </submittedName>
</protein>
<dbReference type="InterPro" id="IPR056884">
    <property type="entry name" value="NPHP3-like_N"/>
</dbReference>
<dbReference type="Pfam" id="PF12796">
    <property type="entry name" value="Ank_2"/>
    <property type="match status" value="1"/>
</dbReference>
<accession>A0AAN6TRW8</accession>
<dbReference type="SUPFAM" id="SSF53167">
    <property type="entry name" value="Purine and uridine phosphorylases"/>
    <property type="match status" value="1"/>
</dbReference>
<dbReference type="Gene3D" id="3.40.50.1580">
    <property type="entry name" value="Nucleoside phosphorylase domain"/>
    <property type="match status" value="1"/>
</dbReference>
<keyword evidence="2" id="KW-0040">ANK repeat</keyword>
<dbReference type="PROSITE" id="PS50088">
    <property type="entry name" value="ANK_REPEAT"/>
    <property type="match status" value="3"/>
</dbReference>
<dbReference type="GeneID" id="87824729"/>
<dbReference type="PROSITE" id="PS50837">
    <property type="entry name" value="NACHT"/>
    <property type="match status" value="1"/>
</dbReference>
<dbReference type="SUPFAM" id="SSF48403">
    <property type="entry name" value="Ankyrin repeat"/>
    <property type="match status" value="1"/>
</dbReference>
<comment type="caution">
    <text evidence="4">The sequence shown here is derived from an EMBL/GenBank/DDBJ whole genome shotgun (WGS) entry which is preliminary data.</text>
</comment>
<name>A0AAN6TRW8_9PEZI</name>
<dbReference type="Proteomes" id="UP001302602">
    <property type="component" value="Unassembled WGS sequence"/>
</dbReference>
<gene>
    <name evidence="4" type="ORF">N657DRAFT_557465</name>
</gene>
<evidence type="ECO:0000313" key="5">
    <source>
        <dbReference type="Proteomes" id="UP001302602"/>
    </source>
</evidence>
<dbReference type="Pfam" id="PF24883">
    <property type="entry name" value="NPHP3_N"/>
    <property type="match status" value="1"/>
</dbReference>
<evidence type="ECO:0000313" key="4">
    <source>
        <dbReference type="EMBL" id="KAK4119595.1"/>
    </source>
</evidence>
<reference evidence="4" key="1">
    <citation type="journal article" date="2023" name="Mol. Phylogenet. Evol.">
        <title>Genome-scale phylogeny and comparative genomics of the fungal order Sordariales.</title>
        <authorList>
            <person name="Hensen N."/>
            <person name="Bonometti L."/>
            <person name="Westerberg I."/>
            <person name="Brannstrom I.O."/>
            <person name="Guillou S."/>
            <person name="Cros-Aarteil S."/>
            <person name="Calhoun S."/>
            <person name="Haridas S."/>
            <person name="Kuo A."/>
            <person name="Mondo S."/>
            <person name="Pangilinan J."/>
            <person name="Riley R."/>
            <person name="LaButti K."/>
            <person name="Andreopoulos B."/>
            <person name="Lipzen A."/>
            <person name="Chen C."/>
            <person name="Yan M."/>
            <person name="Daum C."/>
            <person name="Ng V."/>
            <person name="Clum A."/>
            <person name="Steindorff A."/>
            <person name="Ohm R.A."/>
            <person name="Martin F."/>
            <person name="Silar P."/>
            <person name="Natvig D.O."/>
            <person name="Lalanne C."/>
            <person name="Gautier V."/>
            <person name="Ament-Velasquez S.L."/>
            <person name="Kruys A."/>
            <person name="Hutchinson M.I."/>
            <person name="Powell A.J."/>
            <person name="Barry K."/>
            <person name="Miller A.N."/>
            <person name="Grigoriev I.V."/>
            <person name="Debuchy R."/>
            <person name="Gladieux P."/>
            <person name="Hiltunen Thoren M."/>
            <person name="Johannesson H."/>
        </authorList>
    </citation>
    <scope>NUCLEOTIDE SEQUENCE</scope>
    <source>
        <strain evidence="4">CBS 731.68</strain>
    </source>
</reference>
<dbReference type="PANTHER" id="PTHR46082:SF11">
    <property type="entry name" value="AAA+ ATPASE DOMAIN-CONTAINING PROTEIN-RELATED"/>
    <property type="match status" value="1"/>
</dbReference>
<dbReference type="PANTHER" id="PTHR46082">
    <property type="entry name" value="ATP/GTP-BINDING PROTEIN-RELATED"/>
    <property type="match status" value="1"/>
</dbReference>
<dbReference type="SMART" id="SM00248">
    <property type="entry name" value="ANK"/>
    <property type="match status" value="4"/>
</dbReference>
<dbReference type="InterPro" id="IPR007111">
    <property type="entry name" value="NACHT_NTPase"/>
</dbReference>
<proteinExistence type="predicted"/>
<feature type="repeat" description="ANK" evidence="2">
    <location>
        <begin position="882"/>
        <end position="914"/>
    </location>
</feature>
<dbReference type="Gene3D" id="1.25.40.20">
    <property type="entry name" value="Ankyrin repeat-containing domain"/>
    <property type="match status" value="1"/>
</dbReference>
<dbReference type="InterPro" id="IPR036770">
    <property type="entry name" value="Ankyrin_rpt-contain_sf"/>
</dbReference>
<reference evidence="4" key="2">
    <citation type="submission" date="2023-05" db="EMBL/GenBank/DDBJ databases">
        <authorList>
            <consortium name="Lawrence Berkeley National Laboratory"/>
            <person name="Steindorff A."/>
            <person name="Hensen N."/>
            <person name="Bonometti L."/>
            <person name="Westerberg I."/>
            <person name="Brannstrom I.O."/>
            <person name="Guillou S."/>
            <person name="Cros-Aarteil S."/>
            <person name="Calhoun S."/>
            <person name="Haridas S."/>
            <person name="Kuo A."/>
            <person name="Mondo S."/>
            <person name="Pangilinan J."/>
            <person name="Riley R."/>
            <person name="Labutti K."/>
            <person name="Andreopoulos B."/>
            <person name="Lipzen A."/>
            <person name="Chen C."/>
            <person name="Yanf M."/>
            <person name="Daum C."/>
            <person name="Ng V."/>
            <person name="Clum A."/>
            <person name="Ohm R."/>
            <person name="Martin F."/>
            <person name="Silar P."/>
            <person name="Natvig D."/>
            <person name="Lalanne C."/>
            <person name="Gautier V."/>
            <person name="Ament-Velasquez S.L."/>
            <person name="Kruys A."/>
            <person name="Hutchinson M.I."/>
            <person name="Powell A.J."/>
            <person name="Barry K."/>
            <person name="Miller A.N."/>
            <person name="Grigoriev I.V."/>
            <person name="Debuchy R."/>
            <person name="Gladieux P."/>
            <person name="Thoren M.H."/>
            <person name="Johannesson H."/>
        </authorList>
    </citation>
    <scope>NUCLEOTIDE SEQUENCE</scope>
    <source>
        <strain evidence="4">CBS 731.68</strain>
    </source>
</reference>
<dbReference type="Gene3D" id="3.40.50.300">
    <property type="entry name" value="P-loop containing nucleotide triphosphate hydrolases"/>
    <property type="match status" value="1"/>
</dbReference>
<dbReference type="GO" id="GO:0003824">
    <property type="term" value="F:catalytic activity"/>
    <property type="evidence" value="ECO:0007669"/>
    <property type="project" value="InterPro"/>
</dbReference>
<keyword evidence="5" id="KW-1185">Reference proteome</keyword>
<sequence>MASHNVLDSPDSYTVAWIAALPIERAAAEAMLDEQHAAPFGFTRQQTDANVYTWGRLGEHNVVIASLPAGVYGTTSAATTASHLLASLPSIRVGLLVGIGGGIARPDEGRDIRLGDVVVCQPDGATGGVCQYDLVKAKSGNKREHKGFLGRPPTVLLNALASIQADHERKDPKIPCFLQEMLEKNPRMGKRSKQNPGYAHQGVDNDRLFKASCDHVPGPDCRGCDTADEVQRDPRESTDPEIHYGIIASGNTLIKDAATRDRIVADVGEDCICVEMEAAGLMNHFPCLVIRGICDYADSHKNDRWQRYASATAAAYAKELLAYVPSAEVHETKRALEVLQSVVQQQINGVQQTAVAAKAAIDSIRFDLRADKIKRWLCPPDPSANANHARKLRHEGTGAWLLENPVFRDWHSGSRRHLWLNGIAGCGKTVLSSTVLDHLAKGNDRLILSFFFDFSDTTKQTVDGMLRSLAFQLYQGGPGSAGLLDASFQAHQNGRDQPGTKALEDIVNKMFAVQKKASIVLDALDESTTRGELLLWMNDVVFRPELGHVQLICTGRPEPEFVRVVPSLIGEENCLALDKNSVNADIRSYVIAQLLQRREFRDQRLSQDLLERIQRKVGDGADGMFRWAFCQLNSLARCPHEAAIEESLESLPRNLEETYRRMIQNIPADRQRDAIRLLQFLVHSKRPLKLAEAKEVIATQIEHEPRFDVKRRLFHETYVLDYCPGLVTVIHATDEERDSTDKELHLAHFSVKEYLLEDNQFNIPTASISITTTCLTYLTDINGDYEKIKRDFPLARYAAEVWVNHAALVQDSEDIVRATISFLEKEATFQRWARLYQADRAWDHDPGPPQGSRLYYACFVGLVASARDLISKGADVNAQGGYYGNALQAASWGGYQQIVKLLLDKGANANAQGGRYGNALQVASARGHQNIVKLLLDEGAEVNKQGGEYGNALQAASSGGHQDIVKLLLDKGA</sequence>
<evidence type="ECO:0000259" key="3">
    <source>
        <dbReference type="PROSITE" id="PS50837"/>
    </source>
</evidence>
<evidence type="ECO:0000256" key="1">
    <source>
        <dbReference type="ARBA" id="ARBA00022737"/>
    </source>
</evidence>
<feature type="domain" description="NACHT" evidence="3">
    <location>
        <begin position="416"/>
        <end position="557"/>
    </location>
</feature>
<dbReference type="RefSeq" id="XP_062643368.1">
    <property type="nucleotide sequence ID" value="XM_062787959.1"/>
</dbReference>
<dbReference type="InterPro" id="IPR002110">
    <property type="entry name" value="Ankyrin_rpt"/>
</dbReference>